<dbReference type="PANTHER" id="PTHR40053:SF1">
    <property type="entry name" value="SPORULATION-CONTROL PROTEIN SPO0M"/>
    <property type="match status" value="1"/>
</dbReference>
<keyword evidence="2" id="KW-1185">Reference proteome</keyword>
<dbReference type="PANTHER" id="PTHR40053">
    <property type="entry name" value="SPORULATION-CONTROL PROTEIN SPO0M"/>
    <property type="match status" value="1"/>
</dbReference>
<dbReference type="EMBL" id="JBHSZH010000005">
    <property type="protein sequence ID" value="MFC7081359.1"/>
    <property type="molecule type" value="Genomic_DNA"/>
</dbReference>
<dbReference type="GeneID" id="79301893"/>
<reference evidence="1 2" key="1">
    <citation type="journal article" date="2019" name="Int. J. Syst. Evol. Microbiol.">
        <title>The Global Catalogue of Microorganisms (GCM) 10K type strain sequencing project: providing services to taxonomists for standard genome sequencing and annotation.</title>
        <authorList>
            <consortium name="The Broad Institute Genomics Platform"/>
            <consortium name="The Broad Institute Genome Sequencing Center for Infectious Disease"/>
            <person name="Wu L."/>
            <person name="Ma J."/>
        </authorList>
    </citation>
    <scope>NUCLEOTIDE SEQUENCE [LARGE SCALE GENOMIC DNA]</scope>
    <source>
        <strain evidence="1 2">DT72</strain>
    </source>
</reference>
<sequence length="239" mass="25810">MLSPVATVASEDASVEVAVESKTLTVGGTDEVEIGVSDTSGEFRVESLDLEIGTYCRTSGGYERVPVERFALADGLSADSGFTTTRVESVSLPHTAPTSIGSVDAWARTTIATADSTETRETYVNLHPSPTFLAVFDAVIDAGFAFRDIECYRRPDTDRRRFDQALAFVPRSGPYERAMDELLLVVHAEPDTLEVYAAADATYDELRPVGETTPTVLPADADEKRCAAELDSLLGERFG</sequence>
<protein>
    <submittedName>
        <fullName evidence="1">Sporulation protein</fullName>
    </submittedName>
</protein>
<proteinExistence type="predicted"/>
<dbReference type="InterPro" id="IPR009776">
    <property type="entry name" value="Spore_0_M"/>
</dbReference>
<dbReference type="AlphaFoldDB" id="A0ABD5WTN3"/>
<gene>
    <name evidence="1" type="ORF">ACFQJ6_15850</name>
</gene>
<name>A0ABD5WTN3_9EURY</name>
<evidence type="ECO:0000313" key="1">
    <source>
        <dbReference type="EMBL" id="MFC7081359.1"/>
    </source>
</evidence>
<dbReference type="Proteomes" id="UP001596407">
    <property type="component" value="Unassembled WGS sequence"/>
</dbReference>
<dbReference type="RefSeq" id="WP_276280728.1">
    <property type="nucleotide sequence ID" value="NZ_CP119809.1"/>
</dbReference>
<organism evidence="1 2">
    <name type="scientific">Halorussus caseinilyticus</name>
    <dbReference type="NCBI Taxonomy" id="3034025"/>
    <lineage>
        <taxon>Archaea</taxon>
        <taxon>Methanobacteriati</taxon>
        <taxon>Methanobacteriota</taxon>
        <taxon>Stenosarchaea group</taxon>
        <taxon>Halobacteria</taxon>
        <taxon>Halobacteriales</taxon>
        <taxon>Haladaptataceae</taxon>
        <taxon>Halorussus</taxon>
    </lineage>
</organism>
<comment type="caution">
    <text evidence="1">The sequence shown here is derived from an EMBL/GenBank/DDBJ whole genome shotgun (WGS) entry which is preliminary data.</text>
</comment>
<dbReference type="Pfam" id="PF07070">
    <property type="entry name" value="Spo0M"/>
    <property type="match status" value="1"/>
</dbReference>
<accession>A0ABD5WTN3</accession>
<evidence type="ECO:0000313" key="2">
    <source>
        <dbReference type="Proteomes" id="UP001596407"/>
    </source>
</evidence>